<dbReference type="AlphaFoldDB" id="A0A1H0FYM2"/>
<evidence type="ECO:0000256" key="8">
    <source>
        <dbReference type="ARBA" id="ARBA00022692"/>
    </source>
</evidence>
<feature type="transmembrane region" description="Helical" evidence="13">
    <location>
        <begin position="159"/>
        <end position="181"/>
    </location>
</feature>
<feature type="transmembrane region" description="Helical" evidence="13">
    <location>
        <begin position="239"/>
        <end position="256"/>
    </location>
</feature>
<evidence type="ECO:0000313" key="14">
    <source>
        <dbReference type="EMBL" id="SDN99682.1"/>
    </source>
</evidence>
<dbReference type="STRING" id="258515.SAMN05192585_14516"/>
<keyword evidence="10" id="KW-0406">Ion transport</keyword>
<feature type="transmembrane region" description="Helical" evidence="13">
    <location>
        <begin position="12"/>
        <end position="31"/>
    </location>
</feature>
<dbReference type="Proteomes" id="UP000199182">
    <property type="component" value="Unassembled WGS sequence"/>
</dbReference>
<evidence type="ECO:0000256" key="13">
    <source>
        <dbReference type="SAM" id="Phobius"/>
    </source>
</evidence>
<dbReference type="InterPro" id="IPR002528">
    <property type="entry name" value="MATE_fam"/>
</dbReference>
<evidence type="ECO:0000256" key="4">
    <source>
        <dbReference type="ARBA" id="ARBA00020268"/>
    </source>
</evidence>
<evidence type="ECO:0000256" key="10">
    <source>
        <dbReference type="ARBA" id="ARBA00023065"/>
    </source>
</evidence>
<dbReference type="GO" id="GO:0042910">
    <property type="term" value="F:xenobiotic transmembrane transporter activity"/>
    <property type="evidence" value="ECO:0007669"/>
    <property type="project" value="InterPro"/>
</dbReference>
<keyword evidence="6" id="KW-0050">Antiport</keyword>
<dbReference type="CDD" id="cd13134">
    <property type="entry name" value="MATE_like_8"/>
    <property type="match status" value="1"/>
</dbReference>
<gene>
    <name evidence="14" type="ORF">SAMN05192585_14516</name>
</gene>
<dbReference type="GO" id="GO:0015297">
    <property type="term" value="F:antiporter activity"/>
    <property type="evidence" value="ECO:0007669"/>
    <property type="project" value="UniProtKB-KW"/>
</dbReference>
<feature type="transmembrane region" description="Helical" evidence="13">
    <location>
        <begin position="357"/>
        <end position="377"/>
    </location>
</feature>
<name>A0A1H0FYM2_9FIRM</name>
<dbReference type="OrthoDB" id="9780160at2"/>
<accession>A0A1H0FYM2</accession>
<proteinExistence type="inferred from homology"/>
<comment type="function">
    <text evidence="1">Multidrug efflux pump.</text>
</comment>
<feature type="transmembrane region" description="Helical" evidence="13">
    <location>
        <begin position="193"/>
        <end position="218"/>
    </location>
</feature>
<keyword evidence="9 13" id="KW-1133">Transmembrane helix</keyword>
<evidence type="ECO:0000256" key="7">
    <source>
        <dbReference type="ARBA" id="ARBA00022475"/>
    </source>
</evidence>
<protein>
    <recommendedName>
        <fullName evidence="4">Probable multidrug resistance protein NorM</fullName>
    </recommendedName>
    <alternativeName>
        <fullName evidence="12">Multidrug-efflux transporter</fullName>
    </alternativeName>
</protein>
<feature type="transmembrane region" description="Helical" evidence="13">
    <location>
        <begin position="132"/>
        <end position="152"/>
    </location>
</feature>
<dbReference type="RefSeq" id="WP_092643114.1">
    <property type="nucleotide sequence ID" value="NZ_FNID01000045.1"/>
</dbReference>
<evidence type="ECO:0000256" key="9">
    <source>
        <dbReference type="ARBA" id="ARBA00022989"/>
    </source>
</evidence>
<organism evidence="14 15">
    <name type="scientific">Acetanaerobacterium elongatum</name>
    <dbReference type="NCBI Taxonomy" id="258515"/>
    <lineage>
        <taxon>Bacteria</taxon>
        <taxon>Bacillati</taxon>
        <taxon>Bacillota</taxon>
        <taxon>Clostridia</taxon>
        <taxon>Eubacteriales</taxon>
        <taxon>Oscillospiraceae</taxon>
        <taxon>Acetanaerobacterium</taxon>
    </lineage>
</organism>
<dbReference type="InterPro" id="IPR048279">
    <property type="entry name" value="MdtK-like"/>
</dbReference>
<evidence type="ECO:0000256" key="6">
    <source>
        <dbReference type="ARBA" id="ARBA00022449"/>
    </source>
</evidence>
<keyword evidence="7" id="KW-1003">Cell membrane</keyword>
<dbReference type="PIRSF" id="PIRSF006603">
    <property type="entry name" value="DinF"/>
    <property type="match status" value="1"/>
</dbReference>
<dbReference type="PANTHER" id="PTHR43298:SF2">
    <property type="entry name" value="FMN_FAD EXPORTER YEEO-RELATED"/>
    <property type="match status" value="1"/>
</dbReference>
<keyword evidence="5" id="KW-0813">Transport</keyword>
<evidence type="ECO:0000256" key="1">
    <source>
        <dbReference type="ARBA" id="ARBA00003408"/>
    </source>
</evidence>
<comment type="similarity">
    <text evidence="3">Belongs to the multi antimicrobial extrusion (MATE) (TC 2.A.66.1) family.</text>
</comment>
<dbReference type="InterPro" id="IPR050222">
    <property type="entry name" value="MATE_MdtK"/>
</dbReference>
<evidence type="ECO:0000256" key="3">
    <source>
        <dbReference type="ARBA" id="ARBA00010199"/>
    </source>
</evidence>
<evidence type="ECO:0000256" key="11">
    <source>
        <dbReference type="ARBA" id="ARBA00023136"/>
    </source>
</evidence>
<keyword evidence="8 13" id="KW-0812">Transmembrane</keyword>
<sequence>MPLLKDRAFYKNIIAIALPIALQNLIGFGVNMTDTIMIGSLGQTQLSAVSLANQVFFIFNILTFGISSGACVLTAQYWGKGDTAAIRRVFAIALDIAVLFSLLFSAAAFFFPHEIMCLFSTEASIIAEGVKYLRIMAFAYFFFGITNTYLTVLRSIENVHISLIVFGSSFVVNVIVNYLLIFGKLGFPKMGVVGAAIGTLTARIVEFIMIIVYIVFVEKKIRFSFTDMLKPDRLLFRDYISYGIPVLFNELLWSVGSSMQSVIIGRIGSDFVAANSITGVFMQLTTIIIFGVASAAAVVVGKAVGSGQNDYVRKCADTLMLLSVGIGIFGAAMLLSLRGIAVSFYNVPDATKSLAQTLMIIAAINVFFVSVNAINLIGTLRGAGDTKFVFAADTIMIWVLAAPLGILTGWVLKLPFWIVYFCLKIDEPIKAIASIARIKGSKWVKNVTR</sequence>
<feature type="transmembrane region" description="Helical" evidence="13">
    <location>
        <begin position="321"/>
        <end position="345"/>
    </location>
</feature>
<keyword evidence="11 13" id="KW-0472">Membrane</keyword>
<feature type="transmembrane region" description="Helical" evidence="13">
    <location>
        <begin position="51"/>
        <end position="77"/>
    </location>
</feature>
<dbReference type="NCBIfam" id="TIGR00797">
    <property type="entry name" value="matE"/>
    <property type="match status" value="1"/>
</dbReference>
<comment type="subcellular location">
    <subcellularLocation>
        <location evidence="2">Cell membrane</location>
        <topology evidence="2">Multi-pass membrane protein</topology>
    </subcellularLocation>
</comment>
<reference evidence="14 15" key="1">
    <citation type="submission" date="2016-10" db="EMBL/GenBank/DDBJ databases">
        <authorList>
            <person name="de Groot N.N."/>
        </authorList>
    </citation>
    <scope>NUCLEOTIDE SEQUENCE [LARGE SCALE GENOMIC DNA]</scope>
    <source>
        <strain evidence="14 15">CGMCC 1.5012</strain>
    </source>
</reference>
<dbReference type="EMBL" id="FNID01000045">
    <property type="protein sequence ID" value="SDN99682.1"/>
    <property type="molecule type" value="Genomic_DNA"/>
</dbReference>
<feature type="transmembrane region" description="Helical" evidence="13">
    <location>
        <begin position="389"/>
        <end position="411"/>
    </location>
</feature>
<evidence type="ECO:0000256" key="12">
    <source>
        <dbReference type="ARBA" id="ARBA00031636"/>
    </source>
</evidence>
<evidence type="ECO:0000256" key="2">
    <source>
        <dbReference type="ARBA" id="ARBA00004651"/>
    </source>
</evidence>
<dbReference type="PANTHER" id="PTHR43298">
    <property type="entry name" value="MULTIDRUG RESISTANCE PROTEIN NORM-RELATED"/>
    <property type="match status" value="1"/>
</dbReference>
<evidence type="ECO:0000256" key="5">
    <source>
        <dbReference type="ARBA" id="ARBA00022448"/>
    </source>
</evidence>
<keyword evidence="15" id="KW-1185">Reference proteome</keyword>
<dbReference type="Pfam" id="PF01554">
    <property type="entry name" value="MatE"/>
    <property type="match status" value="2"/>
</dbReference>
<feature type="transmembrane region" description="Helical" evidence="13">
    <location>
        <begin position="276"/>
        <end position="300"/>
    </location>
</feature>
<evidence type="ECO:0000313" key="15">
    <source>
        <dbReference type="Proteomes" id="UP000199182"/>
    </source>
</evidence>
<feature type="transmembrane region" description="Helical" evidence="13">
    <location>
        <begin position="89"/>
        <end position="112"/>
    </location>
</feature>
<dbReference type="GO" id="GO:0005886">
    <property type="term" value="C:plasma membrane"/>
    <property type="evidence" value="ECO:0007669"/>
    <property type="project" value="UniProtKB-SubCell"/>
</dbReference>
<dbReference type="GO" id="GO:0006811">
    <property type="term" value="P:monoatomic ion transport"/>
    <property type="evidence" value="ECO:0007669"/>
    <property type="project" value="UniProtKB-KW"/>
</dbReference>